<proteinExistence type="predicted"/>
<dbReference type="AlphaFoldDB" id="E6Q6D2"/>
<protein>
    <submittedName>
        <fullName evidence="2">Uncharacterized protein</fullName>
    </submittedName>
</protein>
<reference evidence="2" key="1">
    <citation type="submission" date="2009-10" db="EMBL/GenBank/DDBJ databases">
        <title>Diversity of trophic interactions inside an arsenic-rich microbial ecosystem.</title>
        <authorList>
            <person name="Bertin P.N."/>
            <person name="Heinrich-Salmeron A."/>
            <person name="Pelletier E."/>
            <person name="Goulhen-Chollet F."/>
            <person name="Arsene-Ploetze F."/>
            <person name="Gallien S."/>
            <person name="Calteau A."/>
            <person name="Vallenet D."/>
            <person name="Casiot C."/>
            <person name="Chane-Woon-Ming B."/>
            <person name="Giloteaux L."/>
            <person name="Barakat M."/>
            <person name="Bonnefoy V."/>
            <person name="Bruneel O."/>
            <person name="Chandler M."/>
            <person name="Cleiss J."/>
            <person name="Duran R."/>
            <person name="Elbaz-Poulichet F."/>
            <person name="Fonknechten N."/>
            <person name="Lauga B."/>
            <person name="Mornico D."/>
            <person name="Ortet P."/>
            <person name="Schaeffer C."/>
            <person name="Siguier P."/>
            <person name="Alexander Thil Smith A."/>
            <person name="Van Dorsselaer A."/>
            <person name="Weissenbach J."/>
            <person name="Medigue C."/>
            <person name="Le Paslier D."/>
        </authorList>
    </citation>
    <scope>NUCLEOTIDE SEQUENCE</scope>
</reference>
<evidence type="ECO:0000313" key="2">
    <source>
        <dbReference type="EMBL" id="CBI02757.1"/>
    </source>
</evidence>
<sequence length="104" mass="11951">MIRISGRQEWWPRYPGQQRVRRSPFVSRWQRVRATEKTGPKFGPASRCEEPVTIPAFPSFFVARQYPKAARDFSMGVYTDLDSGSGSRKTNDCRSKSQSCCNRA</sequence>
<feature type="region of interest" description="Disordered" evidence="1">
    <location>
        <begin position="80"/>
        <end position="104"/>
    </location>
</feature>
<name>E6Q6D2_9ZZZZ</name>
<dbReference type="EMBL" id="CABO01000041">
    <property type="protein sequence ID" value="CBI02757.1"/>
    <property type="molecule type" value="Genomic_DNA"/>
</dbReference>
<evidence type="ECO:0000256" key="1">
    <source>
        <dbReference type="SAM" id="MobiDB-lite"/>
    </source>
</evidence>
<organism evidence="2">
    <name type="scientific">mine drainage metagenome</name>
    <dbReference type="NCBI Taxonomy" id="410659"/>
    <lineage>
        <taxon>unclassified sequences</taxon>
        <taxon>metagenomes</taxon>
        <taxon>ecological metagenomes</taxon>
    </lineage>
</organism>
<gene>
    <name evidence="2" type="ORF">CARN4_2601</name>
</gene>
<accession>E6Q6D2</accession>
<comment type="caution">
    <text evidence="2">The sequence shown here is derived from an EMBL/GenBank/DDBJ whole genome shotgun (WGS) entry which is preliminary data.</text>
</comment>